<dbReference type="InterPro" id="IPR047650">
    <property type="entry name" value="Transpos_IS110"/>
</dbReference>
<keyword evidence="5" id="KW-1185">Reference proteome</keyword>
<dbReference type="AlphaFoldDB" id="A0A6N4VGK6"/>
<dbReference type="NCBIfam" id="NF033542">
    <property type="entry name" value="transpos_IS110"/>
    <property type="match status" value="1"/>
</dbReference>
<sequence>MVAKLDIAWVGIDVGKAHHWVCVVDTNGTVLLSLKVANDEAEIDALLLRAASLAAHVIWAVDIIGAPSALLLALLARAGHTVRYASGRIVAAMSAGYAGEGKTDAKDAYVIAETARLRRDLTVIDTNTDQVRNLAVLTGHRADLIADRVRMINRLRDLMTSVFPSLERAFDYSAHKGALVLLTGYASPDRIRRIGQTRLSDWLRNRRVRGSADVAARAITAAKAQSVVLPGQDLSAAVIAELASAILTVDERVKTLDGQIQEVFVEHPQAEIIESMPGFGPILGASLLVGAGDLRAFPTAGHLAAAAGLVPVPNDSGRRTGNLHRPLRYSRPLRHVFYLSAQTSMMRDGPNRDSTSRSAAEAPHTARRSSRWLGAASTFYGLCCGRTHLEPSATITSASGGLTKPLRFPVPGDGAVGCLRGALGEHDVGR</sequence>
<reference evidence="4 5" key="1">
    <citation type="journal article" date="2019" name="Emerg. Microbes Infect.">
        <title>Comprehensive subspecies identification of 175 nontuberculous mycobacteria species based on 7547 genomic profiles.</title>
        <authorList>
            <person name="Matsumoto Y."/>
            <person name="Kinjo T."/>
            <person name="Motooka D."/>
            <person name="Nabeya D."/>
            <person name="Jung N."/>
            <person name="Uechi K."/>
            <person name="Horii T."/>
            <person name="Iida T."/>
            <person name="Fujita J."/>
            <person name="Nakamura S."/>
        </authorList>
    </citation>
    <scope>NUCLEOTIDE SEQUENCE [LARGE SCALE GENOMIC DNA]</scope>
    <source>
        <strain evidence="4 5">JCM 12603</strain>
    </source>
</reference>
<organism evidence="4 5">
    <name type="scientific">Mycolicibacterium poriferae</name>
    <dbReference type="NCBI Taxonomy" id="39694"/>
    <lineage>
        <taxon>Bacteria</taxon>
        <taxon>Bacillati</taxon>
        <taxon>Actinomycetota</taxon>
        <taxon>Actinomycetes</taxon>
        <taxon>Mycobacteriales</taxon>
        <taxon>Mycobacteriaceae</taxon>
        <taxon>Mycolicibacterium</taxon>
    </lineage>
</organism>
<gene>
    <name evidence="4" type="ORF">MPOR_37630</name>
</gene>
<dbReference type="KEGG" id="mpof:MPOR_37630"/>
<dbReference type="Proteomes" id="UP000466785">
    <property type="component" value="Chromosome"/>
</dbReference>
<dbReference type="GO" id="GO:0006313">
    <property type="term" value="P:DNA transposition"/>
    <property type="evidence" value="ECO:0007669"/>
    <property type="project" value="InterPro"/>
</dbReference>
<dbReference type="Pfam" id="PF01548">
    <property type="entry name" value="DEDD_Tnp_IS110"/>
    <property type="match status" value="1"/>
</dbReference>
<accession>A0A6N4VGK6</accession>
<dbReference type="EMBL" id="AP022570">
    <property type="protein sequence ID" value="BBX52737.1"/>
    <property type="molecule type" value="Genomic_DNA"/>
</dbReference>
<protein>
    <submittedName>
        <fullName evidence="4">IS110 family transposase</fullName>
    </submittedName>
</protein>
<evidence type="ECO:0000313" key="5">
    <source>
        <dbReference type="Proteomes" id="UP000466785"/>
    </source>
</evidence>
<evidence type="ECO:0000313" key="4">
    <source>
        <dbReference type="EMBL" id="BBX52737.1"/>
    </source>
</evidence>
<proteinExistence type="predicted"/>
<evidence type="ECO:0000259" key="2">
    <source>
        <dbReference type="Pfam" id="PF01548"/>
    </source>
</evidence>
<name>A0A6N4VGK6_9MYCO</name>
<dbReference type="InterPro" id="IPR003346">
    <property type="entry name" value="Transposase_20"/>
</dbReference>
<feature type="domain" description="Transposase IS116/IS110/IS902 C-terminal" evidence="3">
    <location>
        <begin position="270"/>
        <end position="350"/>
    </location>
</feature>
<dbReference type="InterPro" id="IPR002525">
    <property type="entry name" value="Transp_IS110-like_N"/>
</dbReference>
<dbReference type="PANTHER" id="PTHR33055">
    <property type="entry name" value="TRANSPOSASE FOR INSERTION SEQUENCE ELEMENT IS1111A"/>
    <property type="match status" value="1"/>
</dbReference>
<feature type="region of interest" description="Disordered" evidence="1">
    <location>
        <begin position="344"/>
        <end position="367"/>
    </location>
</feature>
<evidence type="ECO:0000256" key="1">
    <source>
        <dbReference type="SAM" id="MobiDB-lite"/>
    </source>
</evidence>
<dbReference type="PANTHER" id="PTHR33055:SF3">
    <property type="entry name" value="PUTATIVE TRANSPOSASE FOR IS117-RELATED"/>
    <property type="match status" value="1"/>
</dbReference>
<dbReference type="GO" id="GO:0004803">
    <property type="term" value="F:transposase activity"/>
    <property type="evidence" value="ECO:0007669"/>
    <property type="project" value="InterPro"/>
</dbReference>
<feature type="domain" description="Transposase IS110-like N-terminal" evidence="2">
    <location>
        <begin position="10"/>
        <end position="164"/>
    </location>
</feature>
<dbReference type="Pfam" id="PF02371">
    <property type="entry name" value="Transposase_20"/>
    <property type="match status" value="1"/>
</dbReference>
<dbReference type="GO" id="GO:0003677">
    <property type="term" value="F:DNA binding"/>
    <property type="evidence" value="ECO:0007669"/>
    <property type="project" value="InterPro"/>
</dbReference>
<evidence type="ECO:0000259" key="3">
    <source>
        <dbReference type="Pfam" id="PF02371"/>
    </source>
</evidence>